<gene>
    <name evidence="1" type="ORF">QFC20_001226</name>
</gene>
<protein>
    <submittedName>
        <fullName evidence="1">Uncharacterized protein</fullName>
    </submittedName>
</protein>
<comment type="caution">
    <text evidence="1">The sequence shown here is derived from an EMBL/GenBank/DDBJ whole genome shotgun (WGS) entry which is preliminary data.</text>
</comment>
<evidence type="ECO:0000313" key="1">
    <source>
        <dbReference type="EMBL" id="KAJ9114855.1"/>
    </source>
</evidence>
<proteinExistence type="predicted"/>
<accession>A0ACC2WUL2</accession>
<reference evidence="1" key="1">
    <citation type="submission" date="2023-04" db="EMBL/GenBank/DDBJ databases">
        <title>Draft Genome sequencing of Naganishia species isolated from polar environments using Oxford Nanopore Technology.</title>
        <authorList>
            <person name="Leo P."/>
            <person name="Venkateswaran K."/>
        </authorList>
    </citation>
    <scope>NUCLEOTIDE SEQUENCE</scope>
    <source>
        <strain evidence="1">MNA-CCFEE 5262</strain>
    </source>
</reference>
<keyword evidence="2" id="KW-1185">Reference proteome</keyword>
<evidence type="ECO:0000313" key="2">
    <source>
        <dbReference type="Proteomes" id="UP001230649"/>
    </source>
</evidence>
<dbReference type="Proteomes" id="UP001230649">
    <property type="component" value="Unassembled WGS sequence"/>
</dbReference>
<dbReference type="EMBL" id="JASBWS010000007">
    <property type="protein sequence ID" value="KAJ9114855.1"/>
    <property type="molecule type" value="Genomic_DNA"/>
</dbReference>
<name>A0ACC2WUL2_9TREE</name>
<organism evidence="1 2">
    <name type="scientific">Naganishia adeliensis</name>
    <dbReference type="NCBI Taxonomy" id="92952"/>
    <lineage>
        <taxon>Eukaryota</taxon>
        <taxon>Fungi</taxon>
        <taxon>Dikarya</taxon>
        <taxon>Basidiomycota</taxon>
        <taxon>Agaricomycotina</taxon>
        <taxon>Tremellomycetes</taxon>
        <taxon>Filobasidiales</taxon>
        <taxon>Filobasidiaceae</taxon>
        <taxon>Naganishia</taxon>
    </lineage>
</organism>
<sequence length="964" mass="104801">MNAEVGSQGQYGFGYDGLTMPGGLISGESFGQMNSAPREQYSQQPQYQQAFNPLQNGNVQSTLTGYTSALPAHANTEAMYQQQPQYNNFQQGFPPHHQQNIHQPGTYMPSGPVAPAQSLSPERSSAGTRDHSSEGNANGKKHKKSDSGADESRHAIAPPVKNACLACRSKKARCDGGQPICSQCVSKGRECQYVKSRRGGARKKKENFVQPEPSALVQFLKQLDDLAGFKFDAPPDMGDLELDGKAVDPALAVRTWNSDDVHGILAAYWEEIHPFQALLPPARHLPFIATRLSPDSPFLIAIRAILALCPNPADPAAKSLASRAMRRSQASRLAQEASTRVEEMLSEANENDVPPSIECVQALTLLGLYEFAQNGNPVRNRMRMNQAVQVAMEMGLHQTDKNSFESADPSKPRVMPAKAVEGEDVLKDMARRTWWVTFAGMLISGLVAGSRPVVAHDDRRIAVHYPACSLDDDSWSNWIESIGLCCAAMDIIMTLDFNFPNPDAQNSSVETDSSDEELQLIPDPSAKQEARKKKMLHKQMLKLDKSVLELLKKGETKSVIPLVPGGEEEVVRNQQLSTSMMLAVRQAFPEVALFSRKMCGLPKADGAKVPPTPEQPLSVYSAESSAFVSTESPSGAESLYAGSQMLSGYQDSGSLVAGSVNEKDGRNIGYMLPVTPVPTQQTQPPAVFNIMDLSSQALQQLPMEGLLWDPALYPQSFPPPWFAMPRGAGSLYQPVNEPPAYLPPKQATLDTHWKDIKQIRHTSMQDISPTQASRLQTQIPSRTVVSEPPVANDAARSGRSATRSVSGQPDKPRKAWGVDVNRAPVQLSLDRTQVSDKQNDDVEENDEPVVVGPDGPFPPGISLQRCATAAHSVVRLEVLHRSATLAMWKGPGTSEAAQEELEALWTNVRVILAGLQAYGQMWDGIDLMASEVKAALEAATQLPAEVASSYSVTPPRNLPAPSQA</sequence>